<comment type="caution">
    <text evidence="1">The sequence shown here is derived from an EMBL/GenBank/DDBJ whole genome shotgun (WGS) entry which is preliminary data.</text>
</comment>
<dbReference type="Gene3D" id="3.30.160.100">
    <property type="entry name" value="Ribosome hibernation promotion factor-like"/>
    <property type="match status" value="1"/>
</dbReference>
<dbReference type="InterPro" id="IPR036567">
    <property type="entry name" value="RHF-like"/>
</dbReference>
<dbReference type="RefSeq" id="WP_143916303.1">
    <property type="nucleotide sequence ID" value="NZ_CANMIK010000016.1"/>
</dbReference>
<dbReference type="InterPro" id="IPR003489">
    <property type="entry name" value="RHF/RaiA"/>
</dbReference>
<dbReference type="Pfam" id="PF02482">
    <property type="entry name" value="Ribosomal_S30AE"/>
    <property type="match status" value="1"/>
</dbReference>
<name>A0A554VLR8_9FLAO</name>
<dbReference type="SUPFAM" id="SSF69754">
    <property type="entry name" value="Ribosome binding protein Y (YfiA homologue)"/>
    <property type="match status" value="1"/>
</dbReference>
<keyword evidence="2" id="KW-1185">Reference proteome</keyword>
<sequence>MKTVFEYTNVSASNRLESFTEEKLSNLANKYPFIIRGDIFFKKENRSDETGHVCGIRLSAPGPRLFASSDEKSFEEAIAETIRDLNDQLERRKDKMSTY</sequence>
<evidence type="ECO:0000313" key="2">
    <source>
        <dbReference type="Proteomes" id="UP000318833"/>
    </source>
</evidence>
<dbReference type="Proteomes" id="UP000318833">
    <property type="component" value="Unassembled WGS sequence"/>
</dbReference>
<evidence type="ECO:0000313" key="1">
    <source>
        <dbReference type="EMBL" id="TSE09128.1"/>
    </source>
</evidence>
<dbReference type="EMBL" id="VLNR01000016">
    <property type="protein sequence ID" value="TSE09128.1"/>
    <property type="molecule type" value="Genomic_DNA"/>
</dbReference>
<protein>
    <submittedName>
        <fullName evidence="1">HPF/RaiA family ribosome-associated protein</fullName>
    </submittedName>
</protein>
<gene>
    <name evidence="1" type="ORF">FOF46_09665</name>
</gene>
<dbReference type="OrthoDB" id="9808702at2"/>
<reference evidence="1 2" key="1">
    <citation type="submission" date="2019-07" db="EMBL/GenBank/DDBJ databases">
        <title>The draft genome sequence of Aquimarina algiphila M91.</title>
        <authorList>
            <person name="Meng X."/>
        </authorList>
    </citation>
    <scope>NUCLEOTIDE SEQUENCE [LARGE SCALE GENOMIC DNA]</scope>
    <source>
        <strain evidence="1 2">M91</strain>
    </source>
</reference>
<accession>A0A554VLR8</accession>
<proteinExistence type="predicted"/>
<dbReference type="AlphaFoldDB" id="A0A554VLR8"/>
<organism evidence="1 2">
    <name type="scientific">Aquimarina algiphila</name>
    <dbReference type="NCBI Taxonomy" id="2047982"/>
    <lineage>
        <taxon>Bacteria</taxon>
        <taxon>Pseudomonadati</taxon>
        <taxon>Bacteroidota</taxon>
        <taxon>Flavobacteriia</taxon>
        <taxon>Flavobacteriales</taxon>
        <taxon>Flavobacteriaceae</taxon>
        <taxon>Aquimarina</taxon>
    </lineage>
</organism>